<evidence type="ECO:0000313" key="2">
    <source>
        <dbReference type="Proteomes" id="UP000270616"/>
    </source>
</evidence>
<sequence length="336" mass="36322">MDRWFTVREATEAGLTRSQLWGSAYTSITRGVWAVSASDVPERSGMVGPGTPEGLAARLPALQEVCPDSAASHVTAAVLLGFRLSQRVVESPAVHLTCVGHGNPPRGPAVQGHECLPALEDVWEVDGMRVTSPIRTLIDLAGAYTRRKWPVFSDSDLVGIVDGVINEHETGINAGRPALRTRSGLAQDLGGFHGCRGVARLRSALDRAAVGVDSVLETKVRLLLEDHGLTGWTTDLQLQAPGHRAVWPDLADVEHRIAIQVEGAHHDGHDQRLRDIERQRATEALGWTEIRVMAADLNPDPLGQGGTVPRVVRMVRAARKRSLPPAEPSRNSFITP</sequence>
<dbReference type="EMBL" id="RKMF01000007">
    <property type="protein sequence ID" value="ROZ63345.1"/>
    <property type="molecule type" value="Genomic_DNA"/>
</dbReference>
<accession>A0A3N3ZTZ9</accession>
<reference evidence="1 2" key="1">
    <citation type="submission" date="2018-10" db="EMBL/GenBank/DDBJ databases">
        <title>Kocuria sp. M5W7-7, whole genome shotgun sequence.</title>
        <authorList>
            <person name="Tuo L."/>
        </authorList>
    </citation>
    <scope>NUCLEOTIDE SEQUENCE [LARGE SCALE GENOMIC DNA]</scope>
    <source>
        <strain evidence="1 2">M5W7-7</strain>
    </source>
</reference>
<keyword evidence="2" id="KW-1185">Reference proteome</keyword>
<dbReference type="SUPFAM" id="SSF52980">
    <property type="entry name" value="Restriction endonuclease-like"/>
    <property type="match status" value="1"/>
</dbReference>
<gene>
    <name evidence="1" type="ORF">EDL96_07365</name>
</gene>
<proteinExistence type="predicted"/>
<comment type="caution">
    <text evidence="1">The sequence shown here is derived from an EMBL/GenBank/DDBJ whole genome shotgun (WGS) entry which is preliminary data.</text>
</comment>
<organism evidence="1 2">
    <name type="scientific">Kocuria soli</name>
    <dbReference type="NCBI Taxonomy" id="2485125"/>
    <lineage>
        <taxon>Bacteria</taxon>
        <taxon>Bacillati</taxon>
        <taxon>Actinomycetota</taxon>
        <taxon>Actinomycetes</taxon>
        <taxon>Micrococcales</taxon>
        <taxon>Micrococcaceae</taxon>
        <taxon>Kocuria</taxon>
    </lineage>
</organism>
<dbReference type="OrthoDB" id="3173471at2"/>
<dbReference type="AlphaFoldDB" id="A0A3N3ZTZ9"/>
<dbReference type="Proteomes" id="UP000270616">
    <property type="component" value="Unassembled WGS sequence"/>
</dbReference>
<evidence type="ECO:0008006" key="3">
    <source>
        <dbReference type="Google" id="ProtNLM"/>
    </source>
</evidence>
<dbReference type="RefSeq" id="WP_123825144.1">
    <property type="nucleotide sequence ID" value="NZ_RKMF01000007.1"/>
</dbReference>
<dbReference type="InterPro" id="IPR011335">
    <property type="entry name" value="Restrct_endonuc-II-like"/>
</dbReference>
<name>A0A3N3ZTZ9_9MICC</name>
<protein>
    <recommendedName>
        <fullName evidence="3">DUF559 domain-containing protein</fullName>
    </recommendedName>
</protein>
<evidence type="ECO:0000313" key="1">
    <source>
        <dbReference type="EMBL" id="ROZ63345.1"/>
    </source>
</evidence>